<sequence length="180" mass="20858">MEFEAKIKEQIKLHDSMAPQDFMKLCFKAAFGAEHLLSDVHAARSYFDAECEKTAPNNSPLYEGLSPDYARVNIAAWKQQNLPADTLFQLFVQTANHPPKTNGEALFNKYLHITDQVIASVDINFTWEDWINYKEAYLKNGIQPVHHSENYRKQEKPSYRMVSNNLLNDWLATFNKKVMN</sequence>
<dbReference type="EMBL" id="CP102453">
    <property type="protein sequence ID" value="UUX34801.1"/>
    <property type="molecule type" value="Genomic_DNA"/>
</dbReference>
<protein>
    <submittedName>
        <fullName evidence="1">Uncharacterized protein</fullName>
    </submittedName>
</protein>
<name>A0ABY5P889_9LACT</name>
<keyword evidence="2" id="KW-1185">Reference proteome</keyword>
<accession>A0ABY5P889</accession>
<dbReference type="RefSeq" id="WP_313794303.1">
    <property type="nucleotide sequence ID" value="NZ_CP102453.1"/>
</dbReference>
<proteinExistence type="predicted"/>
<dbReference type="Proteomes" id="UP001315967">
    <property type="component" value="Chromosome"/>
</dbReference>
<organism evidence="1 2">
    <name type="scientific">Fundicoccus culcitae</name>
    <dbReference type="NCBI Taxonomy" id="2969821"/>
    <lineage>
        <taxon>Bacteria</taxon>
        <taxon>Bacillati</taxon>
        <taxon>Bacillota</taxon>
        <taxon>Bacilli</taxon>
        <taxon>Lactobacillales</taxon>
        <taxon>Aerococcaceae</taxon>
        <taxon>Fundicoccus</taxon>
    </lineage>
</organism>
<gene>
    <name evidence="1" type="ORF">NRE15_03890</name>
</gene>
<evidence type="ECO:0000313" key="2">
    <source>
        <dbReference type="Proteomes" id="UP001315967"/>
    </source>
</evidence>
<reference evidence="1 2" key="1">
    <citation type="submission" date="2022-08" db="EMBL/GenBank/DDBJ databases">
        <title>Aerococcaceae sp. nov isolated from spoiled eye mask.</title>
        <authorList>
            <person name="Zhou G."/>
            <person name="Xie X.-B."/>
            <person name="Shi Q.-S."/>
            <person name="Wang Y.-S."/>
            <person name="Wen X."/>
            <person name="Peng H."/>
            <person name="Yang X.-J."/>
            <person name="Tao H.-B."/>
            <person name="Huang X.-M."/>
        </authorList>
    </citation>
    <scope>NUCLEOTIDE SEQUENCE [LARGE SCALE GENOMIC DNA]</scope>
    <source>
        <strain evidence="2">DM20194951</strain>
    </source>
</reference>
<evidence type="ECO:0000313" key="1">
    <source>
        <dbReference type="EMBL" id="UUX34801.1"/>
    </source>
</evidence>